<protein>
    <submittedName>
        <fullName evidence="3">Uncharacterized protein</fullName>
    </submittedName>
</protein>
<accession>A0A852ULU6</accession>
<evidence type="ECO:0000313" key="4">
    <source>
        <dbReference type="Proteomes" id="UP000576393"/>
    </source>
</evidence>
<dbReference type="PANTHER" id="PTHR43709">
    <property type="entry name" value="ACONITATE ISOMERASE-RELATED"/>
    <property type="match status" value="1"/>
</dbReference>
<dbReference type="InterPro" id="IPR007400">
    <property type="entry name" value="PrpF-like"/>
</dbReference>
<dbReference type="SUPFAM" id="SSF54506">
    <property type="entry name" value="Diaminopimelate epimerase-like"/>
    <property type="match status" value="2"/>
</dbReference>
<dbReference type="GO" id="GO:0016853">
    <property type="term" value="F:isomerase activity"/>
    <property type="evidence" value="ECO:0007669"/>
    <property type="project" value="UniProtKB-KW"/>
</dbReference>
<dbReference type="Pfam" id="PF04303">
    <property type="entry name" value="PrpF"/>
    <property type="match status" value="1"/>
</dbReference>
<evidence type="ECO:0000256" key="1">
    <source>
        <dbReference type="ARBA" id="ARBA00007673"/>
    </source>
</evidence>
<dbReference type="Proteomes" id="UP000576393">
    <property type="component" value="Unassembled WGS sequence"/>
</dbReference>
<sequence length="348" mass="36725">MIGHLAYAVGSPCPTLVLDARHLPRQREPLLAALTEARRWLAAAGGEHVLKIALIEPSAHPLFDLDYRFVQALPGDPAGFDLRGSCGHSVLCAITAAAETGVLPRLGPGMRVRVNVLNNGDCLACEVEEVSRGTTGFTMHFLHAPPKPVSRLLLTGRPTTALDVDGERVEVSLVSAGNPYVFVSASGARISGAEELFGDDPDLFDRLVRIRGAAAAHLGWPAESVFPKVAVTVPAGGGRIAARAVSVPTWHPTLALTGAACLGAAIGIPGTVPWLAAREARYDGGAIHVDTPGGSVKVLAAVHVRDREREIAWITVGNRRVVLHGSFLIESLAHFQFKETVECLSVSA</sequence>
<dbReference type="EMBL" id="JACCCO010000001">
    <property type="protein sequence ID" value="NYF38247.1"/>
    <property type="molecule type" value="Genomic_DNA"/>
</dbReference>
<evidence type="ECO:0000313" key="3">
    <source>
        <dbReference type="EMBL" id="NYF38247.1"/>
    </source>
</evidence>
<keyword evidence="2" id="KW-0413">Isomerase</keyword>
<dbReference type="PANTHER" id="PTHR43709:SF2">
    <property type="entry name" value="DUF453 DOMAIN PROTEIN (AFU_ORTHOLOGUE AFUA_6G00360)"/>
    <property type="match status" value="1"/>
</dbReference>
<gene>
    <name evidence="3" type="ORF">HDA43_000406</name>
</gene>
<name>A0A852ULU6_9ACTN</name>
<evidence type="ECO:0000256" key="2">
    <source>
        <dbReference type="ARBA" id="ARBA00023235"/>
    </source>
</evidence>
<keyword evidence="4" id="KW-1185">Reference proteome</keyword>
<dbReference type="RefSeq" id="WP_179818029.1">
    <property type="nucleotide sequence ID" value="NZ_JACCCO010000001.1"/>
</dbReference>
<reference evidence="3 4" key="1">
    <citation type="submission" date="2020-07" db="EMBL/GenBank/DDBJ databases">
        <title>Sequencing the genomes of 1000 actinobacteria strains.</title>
        <authorList>
            <person name="Klenk H.-P."/>
        </authorList>
    </citation>
    <scope>NUCLEOTIDE SEQUENCE [LARGE SCALE GENOMIC DNA]</scope>
    <source>
        <strain evidence="3 4">DSM 45763</strain>
    </source>
</reference>
<comment type="similarity">
    <text evidence="1">Belongs to the PrpF family.</text>
</comment>
<dbReference type="Gene3D" id="3.10.310.10">
    <property type="entry name" value="Diaminopimelate Epimerase, Chain A, domain 1"/>
    <property type="match status" value="1"/>
</dbReference>
<comment type="caution">
    <text evidence="3">The sequence shown here is derived from an EMBL/GenBank/DDBJ whole genome shotgun (WGS) entry which is preliminary data.</text>
</comment>
<organism evidence="3 4">
    <name type="scientific">Streptosporangium sandarakinum</name>
    <dbReference type="NCBI Taxonomy" id="1260955"/>
    <lineage>
        <taxon>Bacteria</taxon>
        <taxon>Bacillati</taxon>
        <taxon>Actinomycetota</taxon>
        <taxon>Actinomycetes</taxon>
        <taxon>Streptosporangiales</taxon>
        <taxon>Streptosporangiaceae</taxon>
        <taxon>Streptosporangium</taxon>
    </lineage>
</organism>
<dbReference type="AlphaFoldDB" id="A0A852ULU6"/>
<proteinExistence type="inferred from homology"/>